<sequence length="144" mass="16389">MKFHFWYTFLSIFLMALGSVGYLWLSANGRLVTWVPLADFFLMAFAVMRLVRLFTYDIITDFIRGWFVGAEPDSLRGTLGALINCPWCTGMWFALLVVFFYFATPNIAWYVILVLALSALATSLQILANLIGWSAEIKKRGVQP</sequence>
<evidence type="ECO:0000313" key="2">
    <source>
        <dbReference type="EMBL" id="OGG64501.1"/>
    </source>
</evidence>
<protein>
    <recommendedName>
        <fullName evidence="4">DUF1360 domain-containing protein</fullName>
    </recommendedName>
</protein>
<feature type="transmembrane region" description="Helical" evidence="1">
    <location>
        <begin position="31"/>
        <end position="51"/>
    </location>
</feature>
<reference evidence="2 3" key="1">
    <citation type="journal article" date="2016" name="Nat. Commun.">
        <title>Thousands of microbial genomes shed light on interconnected biogeochemical processes in an aquifer system.</title>
        <authorList>
            <person name="Anantharaman K."/>
            <person name="Brown C.T."/>
            <person name="Hug L.A."/>
            <person name="Sharon I."/>
            <person name="Castelle C.J."/>
            <person name="Probst A.J."/>
            <person name="Thomas B.C."/>
            <person name="Singh A."/>
            <person name="Wilkins M.J."/>
            <person name="Karaoz U."/>
            <person name="Brodie E.L."/>
            <person name="Williams K.H."/>
            <person name="Hubbard S.S."/>
            <person name="Banfield J.F."/>
        </authorList>
    </citation>
    <scope>NUCLEOTIDE SEQUENCE [LARGE SCALE GENOMIC DNA]</scope>
</reference>
<gene>
    <name evidence="2" type="ORF">A3C94_03325</name>
</gene>
<dbReference type="Pfam" id="PF07098">
    <property type="entry name" value="DUF1360"/>
    <property type="match status" value="1"/>
</dbReference>
<name>A0A1F6DSV5_9BACT</name>
<keyword evidence="1" id="KW-0472">Membrane</keyword>
<dbReference type="Proteomes" id="UP000177232">
    <property type="component" value="Unassembled WGS sequence"/>
</dbReference>
<dbReference type="AlphaFoldDB" id="A0A1F6DSV5"/>
<evidence type="ECO:0008006" key="4">
    <source>
        <dbReference type="Google" id="ProtNLM"/>
    </source>
</evidence>
<dbReference type="EMBL" id="MFLJ01000020">
    <property type="protein sequence ID" value="OGG64501.1"/>
    <property type="molecule type" value="Genomic_DNA"/>
</dbReference>
<keyword evidence="1" id="KW-1133">Transmembrane helix</keyword>
<dbReference type="STRING" id="1798496.A3C94_03325"/>
<evidence type="ECO:0000256" key="1">
    <source>
        <dbReference type="SAM" id="Phobius"/>
    </source>
</evidence>
<accession>A0A1F6DSV5</accession>
<keyword evidence="1" id="KW-0812">Transmembrane</keyword>
<comment type="caution">
    <text evidence="2">The sequence shown here is derived from an EMBL/GenBank/DDBJ whole genome shotgun (WGS) entry which is preliminary data.</text>
</comment>
<dbReference type="InterPro" id="IPR010773">
    <property type="entry name" value="Mycophage_PG1_Gp7"/>
</dbReference>
<feature type="transmembrane region" description="Helical" evidence="1">
    <location>
        <begin position="81"/>
        <end position="102"/>
    </location>
</feature>
<feature type="transmembrane region" description="Helical" evidence="1">
    <location>
        <begin position="5"/>
        <end position="25"/>
    </location>
</feature>
<evidence type="ECO:0000313" key="3">
    <source>
        <dbReference type="Proteomes" id="UP000177232"/>
    </source>
</evidence>
<feature type="transmembrane region" description="Helical" evidence="1">
    <location>
        <begin position="108"/>
        <end position="131"/>
    </location>
</feature>
<proteinExistence type="predicted"/>
<organism evidence="2 3">
    <name type="scientific">Candidatus Kaiserbacteria bacterium RIFCSPHIGHO2_02_FULL_55_17</name>
    <dbReference type="NCBI Taxonomy" id="1798496"/>
    <lineage>
        <taxon>Bacteria</taxon>
        <taxon>Candidatus Kaiseribacteriota</taxon>
    </lineage>
</organism>